<dbReference type="Proteomes" id="UP000245051">
    <property type="component" value="Chromosome"/>
</dbReference>
<dbReference type="EMBL" id="CP029254">
    <property type="protein sequence ID" value="AWK09607.1"/>
    <property type="molecule type" value="Genomic_DNA"/>
</dbReference>
<reference evidence="2 3" key="1">
    <citation type="submission" date="2018-05" db="EMBL/GenBank/DDBJ databases">
        <title>Complete genome sequence of the Type Strain of Streptomyces spongiicola HNM0071, the producer of staurosporine.</title>
        <authorList>
            <person name="Zhou S."/>
            <person name="Huang X."/>
        </authorList>
    </citation>
    <scope>NUCLEOTIDE SEQUENCE [LARGE SCALE GENOMIC DNA]</scope>
    <source>
        <strain evidence="2 3">HNM0071</strain>
    </source>
</reference>
<accession>A0ABN5KR86</accession>
<evidence type="ECO:0000256" key="1">
    <source>
        <dbReference type="SAM" id="MobiDB-lite"/>
    </source>
</evidence>
<gene>
    <name evidence="2" type="ORF">DDQ41_12505</name>
</gene>
<protein>
    <submittedName>
        <fullName evidence="2">Uncharacterized protein</fullName>
    </submittedName>
</protein>
<evidence type="ECO:0000313" key="3">
    <source>
        <dbReference type="Proteomes" id="UP000245051"/>
    </source>
</evidence>
<evidence type="ECO:0000313" key="2">
    <source>
        <dbReference type="EMBL" id="AWK09607.1"/>
    </source>
</evidence>
<proteinExistence type="predicted"/>
<feature type="region of interest" description="Disordered" evidence="1">
    <location>
        <begin position="178"/>
        <end position="204"/>
    </location>
</feature>
<name>A0ABN5KR86_9ACTN</name>
<sequence>MLDASSSLYLRRHGGVVAKKRFPYLLGHAEIALLYGVERQTSQLWKTRGVLGEPDTVVSGNPYWLLPTVLGLSEDGSREVDAQRLKEYKAGIAGGYQVDDPADLPEIVGLKEIPWIFGKKYMDVYQWRVRKSLAHEDAVISGSPLWLLDTVLADAQQRGRATVQEGVDRIRAGEREQIKPRGRKPSAEPKAAPPPLPAARTFTPGEHTADDVAAFAAELFAGGFALTVRPRR</sequence>
<keyword evidence="3" id="KW-1185">Reference proteome</keyword>
<organism evidence="2 3">
    <name type="scientific">Streptomyces spongiicola</name>
    <dbReference type="NCBI Taxonomy" id="1690221"/>
    <lineage>
        <taxon>Bacteria</taxon>
        <taxon>Bacillati</taxon>
        <taxon>Actinomycetota</taxon>
        <taxon>Actinomycetes</taxon>
        <taxon>Kitasatosporales</taxon>
        <taxon>Streptomycetaceae</taxon>
        <taxon>Streptomyces</taxon>
    </lineage>
</organism>